<gene>
    <name evidence="2" type="ORF">EFY79_03025</name>
</gene>
<name>A0A3M9NT97_9BACT</name>
<evidence type="ECO:0000313" key="2">
    <source>
        <dbReference type="EMBL" id="RNI40288.1"/>
    </source>
</evidence>
<keyword evidence="3" id="KW-1185">Reference proteome</keyword>
<dbReference type="RefSeq" id="WP_123119179.1">
    <property type="nucleotide sequence ID" value="NZ_RJJR01000001.1"/>
</dbReference>
<evidence type="ECO:0000313" key="3">
    <source>
        <dbReference type="Proteomes" id="UP000267223"/>
    </source>
</evidence>
<accession>A0A3M9NT97</accession>
<dbReference type="EMBL" id="RJJR01000001">
    <property type="protein sequence ID" value="RNI40288.1"/>
    <property type="molecule type" value="Genomic_DNA"/>
</dbReference>
<evidence type="ECO:0000256" key="1">
    <source>
        <dbReference type="SAM" id="MobiDB-lite"/>
    </source>
</evidence>
<dbReference type="OrthoDB" id="9816502at2"/>
<protein>
    <submittedName>
        <fullName evidence="2">Uncharacterized protein</fullName>
    </submittedName>
</protein>
<comment type="caution">
    <text evidence="2">The sequence shown here is derived from an EMBL/GenBank/DDBJ whole genome shotgun (WGS) entry which is preliminary data.</text>
</comment>
<reference evidence="2 3" key="1">
    <citation type="submission" date="2018-11" db="EMBL/GenBank/DDBJ databases">
        <title>Draft genome sequence of Ferruginibacter sp. BO-59.</title>
        <authorList>
            <person name="Im W.T."/>
        </authorList>
    </citation>
    <scope>NUCLEOTIDE SEQUENCE [LARGE SCALE GENOMIC DNA]</scope>
    <source>
        <strain evidence="2 3">BO-59</strain>
    </source>
</reference>
<feature type="compositionally biased region" description="Low complexity" evidence="1">
    <location>
        <begin position="610"/>
        <end position="622"/>
    </location>
</feature>
<sequence length="1097" mass="121251">MSFGEYKFFSWARKGISGNIAEKDTLAKSDGTQKERATVPVNVTLNTNIAVPQKNFTLVGPGDIIGIQQDMIIRCEPRNGVSNFEPNYFPYIEFYDEDFPWRYTPASAAGTGNMSLRPWISLVVLKEDEFEDTPLQSPLKSIVVKNMNALQRADELHLWAHMHSNLKNDETNFEKYIESLANDIKTDPDGVYSRVMCPRKLEANAMYYAFLIPTFETGRLAALGQPITGIPAQKAAWHDGLSETEFPVYFRWNFRTGANFDFESLVKLIEPRVMDKRVGVRPMDCSKPGYFQLNSSAEIPAPNPPVILLEGAVKAPTAESTTIVPNEFQSSIAELVNLNRAQVEKTDGDPVVTIPFYGMYHAMRKDLSKPGEKIIPVFDPNSDVWYNDLNRDPRNRVPAGFGVKAVQDGQEAFMDKAWDQLSDVLEANKKSRLAQVMAAVMNTSFNKNIKNLSQEKVLTLTRRLASKILVSNFTIKKQISQSRIPEALFMAPTQKLMRVNSSISRTLEKTGTQQASITSIARDINKTGGITSASVDKFKSVAAVAGITTGVPSASIGKLNIWSTVSNLDETVKFQPIQLENGGFKNVLVSKALEATNVNRTGIIAPKAATPPVSASPATTRTNIPVKPTNIGDTPVTPVKPANVPVTSTHVGSVPAAGGTNVNVPATPTKVINTPATGAGIGQLPVSVVINDNYKIAYTENNIRAGYSETVPDKPLADIPTMSSKTLVAITPLNAYKSILNKKIFWGKGVVVPPVDDMLPAMAYPDFPDATYKLLIDRDKELLLPNLEFIQPNTFSLLRTNQKFIESYLVGLNYEMGRELLWREYPTDMRGSYFRQFWDVKGIISPTSSSEDAESLKDIAPIHIWNKDNELGENNARDKNKDSEQLVFVIRGDLLKKFPNTLIYAQKASRDENNKWCIHKDLDDAGLAAEVLFPQYQADVPPDIKLLGFDLTIDEAAGVKPQGDGWFFVIAEVPGEPRFGMDISFDPDKPDSVTWNDLSWENFDGGKIDFVSGTKPPEMPNGGAYTIEGQDSTGKKGIWGRSAADMATILLQRPVMIAVHATEMLDKEITNQNPGTAPTTKLITEYKNYVTNVLHRN</sequence>
<proteinExistence type="predicted"/>
<dbReference type="AlphaFoldDB" id="A0A3M9NT97"/>
<organism evidence="2 3">
    <name type="scientific">Hanamia caeni</name>
    <dbReference type="NCBI Taxonomy" id="2294116"/>
    <lineage>
        <taxon>Bacteria</taxon>
        <taxon>Pseudomonadati</taxon>
        <taxon>Bacteroidota</taxon>
        <taxon>Chitinophagia</taxon>
        <taxon>Chitinophagales</taxon>
        <taxon>Chitinophagaceae</taxon>
        <taxon>Hanamia</taxon>
    </lineage>
</organism>
<feature type="region of interest" description="Disordered" evidence="1">
    <location>
        <begin position="610"/>
        <end position="638"/>
    </location>
</feature>
<dbReference type="Proteomes" id="UP000267223">
    <property type="component" value="Unassembled WGS sequence"/>
</dbReference>